<accession>A0A5C3KMD4</accession>
<dbReference type="GO" id="GO:0004843">
    <property type="term" value="F:cysteine-type deubiquitinase activity"/>
    <property type="evidence" value="ECO:0007669"/>
    <property type="project" value="InterPro"/>
</dbReference>
<dbReference type="STRING" id="230819.A0A5C3KMD4"/>
<feature type="domain" description="MINDY deubiquitinase" evidence="2">
    <location>
        <begin position="16"/>
        <end position="303"/>
    </location>
</feature>
<dbReference type="Proteomes" id="UP000307440">
    <property type="component" value="Unassembled WGS sequence"/>
</dbReference>
<dbReference type="EMBL" id="ML210267">
    <property type="protein sequence ID" value="TFK21464.1"/>
    <property type="molecule type" value="Genomic_DNA"/>
</dbReference>
<dbReference type="GO" id="GO:0016807">
    <property type="term" value="F:cysteine-type carboxypeptidase activity"/>
    <property type="evidence" value="ECO:0007669"/>
    <property type="project" value="TreeGrafter"/>
</dbReference>
<evidence type="ECO:0000313" key="3">
    <source>
        <dbReference type="EMBL" id="TFK21464.1"/>
    </source>
</evidence>
<gene>
    <name evidence="3" type="ORF">FA15DRAFT_79169</name>
</gene>
<dbReference type="GO" id="GO:0071108">
    <property type="term" value="P:protein K48-linked deubiquitination"/>
    <property type="evidence" value="ECO:0007669"/>
    <property type="project" value="TreeGrafter"/>
</dbReference>
<protein>
    <recommendedName>
        <fullName evidence="2">MINDY deubiquitinase domain-containing protein</fullName>
    </recommendedName>
</protein>
<dbReference type="InterPro" id="IPR033979">
    <property type="entry name" value="MINDY_domain"/>
</dbReference>
<dbReference type="PANTHER" id="PTHR18063:SF6">
    <property type="entry name" value="UBIQUITIN CARBOXYL-TERMINAL HYDROLASE"/>
    <property type="match status" value="1"/>
</dbReference>
<dbReference type="AlphaFoldDB" id="A0A5C3KMD4"/>
<dbReference type="GO" id="GO:0005829">
    <property type="term" value="C:cytosol"/>
    <property type="evidence" value="ECO:0007669"/>
    <property type="project" value="TreeGrafter"/>
</dbReference>
<dbReference type="GO" id="GO:1990380">
    <property type="term" value="F:K48-linked deubiquitinase activity"/>
    <property type="evidence" value="ECO:0007669"/>
    <property type="project" value="InterPro"/>
</dbReference>
<feature type="compositionally biased region" description="Low complexity" evidence="1">
    <location>
        <begin position="185"/>
        <end position="202"/>
    </location>
</feature>
<keyword evidence="4" id="KW-1185">Reference proteome</keyword>
<feature type="region of interest" description="Disordered" evidence="1">
    <location>
        <begin position="184"/>
        <end position="204"/>
    </location>
</feature>
<dbReference type="InterPro" id="IPR007518">
    <property type="entry name" value="MINDY"/>
</dbReference>
<sequence length="395" mass="43727">MSQEAPTVESSVSDVWYLKEVWYGVKDARKPYRIITQNFNGPCSFIAICNILILRGNIAIEPPERRTVSYEFLSHLVAEYLLLCSPDVDVSAALSIMPLTQKGMDLNPVFTSSTEFRPSGLGGELKLFEQVGIRLVHGWLVDPGSQEANALERAPDYDTAVSLIAEVDHLTHGKFVVEEVNGTDPAAASGSSSSSAPAGSSSLTKEQHDKIADAIAVKDFLEHSQSQLTYHGLFQLVAELEPNALVALFRNSHLSVLLKVEDENGPALYTLVTDQVFLRESSVVWERLEDIDGGWSTFVDSEFIKASPAGGDFAGQTAEDALKALEILEQQYESQGDHVDLHSRALAQQLQAEEDYLARRAHEERLNRKQGKRTKHQESGEEVKKEKKKKDCIIM</sequence>
<name>A0A5C3KMD4_COPMA</name>
<dbReference type="GO" id="GO:0071944">
    <property type="term" value="C:cell periphery"/>
    <property type="evidence" value="ECO:0007669"/>
    <property type="project" value="TreeGrafter"/>
</dbReference>
<reference evidence="3 4" key="1">
    <citation type="journal article" date="2019" name="Nat. Ecol. Evol.">
        <title>Megaphylogeny resolves global patterns of mushroom evolution.</title>
        <authorList>
            <person name="Varga T."/>
            <person name="Krizsan K."/>
            <person name="Foldi C."/>
            <person name="Dima B."/>
            <person name="Sanchez-Garcia M."/>
            <person name="Sanchez-Ramirez S."/>
            <person name="Szollosi G.J."/>
            <person name="Szarkandi J.G."/>
            <person name="Papp V."/>
            <person name="Albert L."/>
            <person name="Andreopoulos W."/>
            <person name="Angelini C."/>
            <person name="Antonin V."/>
            <person name="Barry K.W."/>
            <person name="Bougher N.L."/>
            <person name="Buchanan P."/>
            <person name="Buyck B."/>
            <person name="Bense V."/>
            <person name="Catcheside P."/>
            <person name="Chovatia M."/>
            <person name="Cooper J."/>
            <person name="Damon W."/>
            <person name="Desjardin D."/>
            <person name="Finy P."/>
            <person name="Geml J."/>
            <person name="Haridas S."/>
            <person name="Hughes K."/>
            <person name="Justo A."/>
            <person name="Karasinski D."/>
            <person name="Kautmanova I."/>
            <person name="Kiss B."/>
            <person name="Kocsube S."/>
            <person name="Kotiranta H."/>
            <person name="LaButti K.M."/>
            <person name="Lechner B.E."/>
            <person name="Liimatainen K."/>
            <person name="Lipzen A."/>
            <person name="Lukacs Z."/>
            <person name="Mihaltcheva S."/>
            <person name="Morgado L.N."/>
            <person name="Niskanen T."/>
            <person name="Noordeloos M.E."/>
            <person name="Ohm R.A."/>
            <person name="Ortiz-Santana B."/>
            <person name="Ovrebo C."/>
            <person name="Racz N."/>
            <person name="Riley R."/>
            <person name="Savchenko A."/>
            <person name="Shiryaev A."/>
            <person name="Soop K."/>
            <person name="Spirin V."/>
            <person name="Szebenyi C."/>
            <person name="Tomsovsky M."/>
            <person name="Tulloss R.E."/>
            <person name="Uehling J."/>
            <person name="Grigoriev I.V."/>
            <person name="Vagvolgyi C."/>
            <person name="Papp T."/>
            <person name="Martin F.M."/>
            <person name="Miettinen O."/>
            <person name="Hibbett D.S."/>
            <person name="Nagy L.G."/>
        </authorList>
    </citation>
    <scope>NUCLEOTIDE SEQUENCE [LARGE SCALE GENOMIC DNA]</scope>
    <source>
        <strain evidence="3 4">CBS 121175</strain>
    </source>
</reference>
<evidence type="ECO:0000313" key="4">
    <source>
        <dbReference type="Proteomes" id="UP000307440"/>
    </source>
</evidence>
<organism evidence="3 4">
    <name type="scientific">Coprinopsis marcescibilis</name>
    <name type="common">Agaric fungus</name>
    <name type="synonym">Psathyrella marcescibilis</name>
    <dbReference type="NCBI Taxonomy" id="230819"/>
    <lineage>
        <taxon>Eukaryota</taxon>
        <taxon>Fungi</taxon>
        <taxon>Dikarya</taxon>
        <taxon>Basidiomycota</taxon>
        <taxon>Agaricomycotina</taxon>
        <taxon>Agaricomycetes</taxon>
        <taxon>Agaricomycetidae</taxon>
        <taxon>Agaricales</taxon>
        <taxon>Agaricineae</taxon>
        <taxon>Psathyrellaceae</taxon>
        <taxon>Coprinopsis</taxon>
    </lineage>
</organism>
<proteinExistence type="predicted"/>
<dbReference type="OrthoDB" id="10261212at2759"/>
<evidence type="ECO:0000256" key="1">
    <source>
        <dbReference type="SAM" id="MobiDB-lite"/>
    </source>
</evidence>
<dbReference type="PANTHER" id="PTHR18063">
    <property type="entry name" value="NF-E2 INDUCIBLE PROTEIN"/>
    <property type="match status" value="1"/>
</dbReference>
<feature type="region of interest" description="Disordered" evidence="1">
    <location>
        <begin position="362"/>
        <end position="395"/>
    </location>
</feature>
<dbReference type="Pfam" id="PF04424">
    <property type="entry name" value="MINDY_DUB"/>
    <property type="match status" value="1"/>
</dbReference>
<feature type="compositionally biased region" description="Basic and acidic residues" evidence="1">
    <location>
        <begin position="376"/>
        <end position="395"/>
    </location>
</feature>
<evidence type="ECO:0000259" key="2">
    <source>
        <dbReference type="Pfam" id="PF04424"/>
    </source>
</evidence>